<keyword evidence="5" id="KW-0378">Hydrolase</keyword>
<keyword evidence="3 5" id="KW-0067">ATP-binding</keyword>
<evidence type="ECO:0000256" key="3">
    <source>
        <dbReference type="ARBA" id="ARBA00022840"/>
    </source>
</evidence>
<feature type="domain" description="ABC transporter" evidence="4">
    <location>
        <begin position="3"/>
        <end position="204"/>
    </location>
</feature>
<dbReference type="PANTHER" id="PTHR42939">
    <property type="entry name" value="ABC TRANSPORTER ATP-BINDING PROTEIN ALBC-RELATED"/>
    <property type="match status" value="1"/>
</dbReference>
<dbReference type="InterPro" id="IPR003439">
    <property type="entry name" value="ABC_transporter-like_ATP-bd"/>
</dbReference>
<keyword evidence="2" id="KW-0547">Nucleotide-binding</keyword>
<dbReference type="GO" id="GO:0005524">
    <property type="term" value="F:ATP binding"/>
    <property type="evidence" value="ECO:0007669"/>
    <property type="project" value="UniProtKB-KW"/>
</dbReference>
<organism evidence="5 6">
    <name type="scientific">Bacillus safensis</name>
    <dbReference type="NCBI Taxonomy" id="561879"/>
    <lineage>
        <taxon>Bacteria</taxon>
        <taxon>Bacillati</taxon>
        <taxon>Bacillota</taxon>
        <taxon>Bacilli</taxon>
        <taxon>Bacillales</taxon>
        <taxon>Bacillaceae</taxon>
        <taxon>Bacillus</taxon>
    </lineage>
</organism>
<keyword evidence="6" id="KW-1185">Reference proteome</keyword>
<reference evidence="5 6" key="1">
    <citation type="journal article" date="2018" name="Plant Biotechnol. Rep.">
        <title>Diversity and antifungal activity of endophytic bacteria associated with Panax ginseng seedlings.</title>
        <authorList>
            <person name="Park J.M."/>
            <person name="Hong C.E."/>
            <person name="Jo S.H."/>
        </authorList>
    </citation>
    <scope>NUCLEOTIDE SEQUENCE [LARGE SCALE GENOMIC DNA]</scope>
    <source>
        <strain evidence="5 6">PgKB20</strain>
    </source>
</reference>
<dbReference type="Proteomes" id="UP000325032">
    <property type="component" value="Chromosome"/>
</dbReference>
<gene>
    <name evidence="5" type="primary">ssuB_2</name>
    <name evidence="5" type="ORF">FX981_01927</name>
</gene>
<evidence type="ECO:0000256" key="1">
    <source>
        <dbReference type="ARBA" id="ARBA00022448"/>
    </source>
</evidence>
<dbReference type="Gene3D" id="3.40.50.300">
    <property type="entry name" value="P-loop containing nucleotide triphosphate hydrolases"/>
    <property type="match status" value="1"/>
</dbReference>
<dbReference type="RefSeq" id="WP_025093879.1">
    <property type="nucleotide sequence ID" value="NZ_BSBF01000002.1"/>
</dbReference>
<dbReference type="SUPFAM" id="SSF52540">
    <property type="entry name" value="P-loop containing nucleoside triphosphate hydrolases"/>
    <property type="match status" value="1"/>
</dbReference>
<sequence length="204" mass="22928">MGLEFVECTKKFKDNIILDKVNFSVPSGLFHLVGRNGAGKSTLLKMIAGLDKRYSGDIEINKESTLYLNVDPIGIHPFTIRENLEILWNTFHIVPTEEQLGIVNDFFDGNLDGSYSRASTGMKAKVGLSLLFVKDWKTILIDETMSSLDSESIDMLSERLVNLSIEKISTIIYVSHSMVNKRLNDHSSIMSIGDGRLLWNNVQE</sequence>
<dbReference type="InterPro" id="IPR051782">
    <property type="entry name" value="ABC_Transporter_VariousFunc"/>
</dbReference>
<dbReference type="EC" id="3.6.3.-" evidence="5"/>
<dbReference type="Pfam" id="PF00005">
    <property type="entry name" value="ABC_tran"/>
    <property type="match status" value="1"/>
</dbReference>
<dbReference type="SMART" id="SM00382">
    <property type="entry name" value="AAA"/>
    <property type="match status" value="1"/>
</dbReference>
<accession>A0A5C0WHH3</accession>
<dbReference type="InterPro" id="IPR003593">
    <property type="entry name" value="AAA+_ATPase"/>
</dbReference>
<dbReference type="InterPro" id="IPR027417">
    <property type="entry name" value="P-loop_NTPase"/>
</dbReference>
<proteinExistence type="predicted"/>
<protein>
    <submittedName>
        <fullName evidence="5">Aliphatic sulfonates import ATP-binding protein SsuB</fullName>
        <ecNumber evidence="5">3.6.3.-</ecNumber>
    </submittedName>
</protein>
<dbReference type="PROSITE" id="PS50893">
    <property type="entry name" value="ABC_TRANSPORTER_2"/>
    <property type="match status" value="1"/>
</dbReference>
<keyword evidence="1" id="KW-0813">Transport</keyword>
<dbReference type="GeneID" id="61768701"/>
<evidence type="ECO:0000313" key="6">
    <source>
        <dbReference type="Proteomes" id="UP000325032"/>
    </source>
</evidence>
<name>A0A5C0WHH3_BACIA</name>
<dbReference type="EMBL" id="CP043404">
    <property type="protein sequence ID" value="QEK63686.1"/>
    <property type="molecule type" value="Genomic_DNA"/>
</dbReference>
<dbReference type="GO" id="GO:0016887">
    <property type="term" value="F:ATP hydrolysis activity"/>
    <property type="evidence" value="ECO:0007669"/>
    <property type="project" value="InterPro"/>
</dbReference>
<evidence type="ECO:0000256" key="2">
    <source>
        <dbReference type="ARBA" id="ARBA00022741"/>
    </source>
</evidence>
<evidence type="ECO:0000313" key="5">
    <source>
        <dbReference type="EMBL" id="QEK63686.1"/>
    </source>
</evidence>
<dbReference type="PANTHER" id="PTHR42939:SF1">
    <property type="entry name" value="ABC TRANSPORTER ATP-BINDING PROTEIN ALBC-RELATED"/>
    <property type="match status" value="1"/>
</dbReference>
<dbReference type="AlphaFoldDB" id="A0A5C0WHH3"/>
<evidence type="ECO:0000259" key="4">
    <source>
        <dbReference type="PROSITE" id="PS50893"/>
    </source>
</evidence>